<sequence length="644" mass="72917">MRKYLTLSLLFCLTATFAQTKLRKAEKLFHTYAFVDAAQLYEEYLASTDKPSIEAIKHAGDSYYNIDDNRNALKWYQKLYDVQGQTMSEDYFLRYIQTLKGVTDYAKADRLTKDYLEQKGDQKEIARFMNQKRLLDSLATAQQLYTVKNLESNSAKSDFGAAFYGEKIVYASAKDTTQYSEKLYSWNKQPFLDLYVADRNAVDGSLLAEHKFLPEIMTKYHEATVSFTPDGKTVYFTANILKKNDKPVVDKSRTNNFQILRVNIDGDKAGKPEKLFFNSDSYSVGHPALSEDGKWLFFASDMPGGYGGTDLYVVQISDGTMGSPQNLGPAVNTIGEEMFPFFSNGKLYFSSDGHYGLGDLDVYESKFTEPLTFSEPRNLGGPINSNKDDFAYIVEPKDAYGYVSSNRLNGKGDDDLFYFTKVKPVCNQHISGVVINSKSKAPIAMASVRAYDQFGDFVTEGATDNQGKYKITVPCSKKYKLVASKVNHSTDEKEVETKGKHDVEIPDINFELSNYDDLVVKDKGVEKVDVNPIFFNYDKWDITPQAAEELDKVVFLMQKFPNIRIKIESHTDARGKDKYNLTLSDNRAKSTQTYIISKGIDATRIESAIGYGENRLTNKCKNGVKCTEAEHFKNRRSDFIVIQK</sequence>
<reference evidence="7 8" key="1">
    <citation type="submission" date="2016-10" db="EMBL/GenBank/DDBJ databases">
        <authorList>
            <person name="de Groot N.N."/>
        </authorList>
    </citation>
    <scope>NUCLEOTIDE SEQUENCE [LARGE SCALE GENOMIC DNA]</scope>
    <source>
        <strain evidence="7 8">CGMCC 1.7031</strain>
    </source>
</reference>
<dbReference type="Pfam" id="PF13620">
    <property type="entry name" value="CarboxypepD_reg"/>
    <property type="match status" value="1"/>
</dbReference>
<dbReference type="Pfam" id="PF07676">
    <property type="entry name" value="PD40"/>
    <property type="match status" value="3"/>
</dbReference>
<evidence type="ECO:0000313" key="7">
    <source>
        <dbReference type="EMBL" id="SCX88411.1"/>
    </source>
</evidence>
<dbReference type="Pfam" id="PF00691">
    <property type="entry name" value="OmpA"/>
    <property type="match status" value="1"/>
</dbReference>
<feature type="domain" description="OmpA-like" evidence="6">
    <location>
        <begin position="522"/>
        <end position="644"/>
    </location>
</feature>
<dbReference type="STRING" id="490189.SAMN02927903_00344"/>
<dbReference type="AlphaFoldDB" id="A0A1G5BE75"/>
<dbReference type="RefSeq" id="WP_091140557.1">
    <property type="nucleotide sequence ID" value="NZ_FMVF01000002.1"/>
</dbReference>
<dbReference type="EMBL" id="FMVF01000002">
    <property type="protein sequence ID" value="SCX88411.1"/>
    <property type="molecule type" value="Genomic_DNA"/>
</dbReference>
<dbReference type="PANTHER" id="PTHR30329:SF21">
    <property type="entry name" value="LIPOPROTEIN YIAD-RELATED"/>
    <property type="match status" value="1"/>
</dbReference>
<dbReference type="PANTHER" id="PTHR30329">
    <property type="entry name" value="STATOR ELEMENT OF FLAGELLAR MOTOR COMPLEX"/>
    <property type="match status" value="1"/>
</dbReference>
<comment type="subcellular location">
    <subcellularLocation>
        <location evidence="1">Cell outer membrane</location>
    </subcellularLocation>
</comment>
<evidence type="ECO:0000313" key="8">
    <source>
        <dbReference type="Proteomes" id="UP000199354"/>
    </source>
</evidence>
<keyword evidence="5" id="KW-0732">Signal</keyword>
<feature type="signal peptide" evidence="5">
    <location>
        <begin position="1"/>
        <end position="20"/>
    </location>
</feature>
<dbReference type="Gene3D" id="2.60.40.1120">
    <property type="entry name" value="Carboxypeptidase-like, regulatory domain"/>
    <property type="match status" value="1"/>
</dbReference>
<dbReference type="InterPro" id="IPR006665">
    <property type="entry name" value="OmpA-like"/>
</dbReference>
<name>A0A1G5BE75_9FLAO</name>
<dbReference type="InterPro" id="IPR050330">
    <property type="entry name" value="Bact_OuterMem_StrucFunc"/>
</dbReference>
<dbReference type="GO" id="GO:0009279">
    <property type="term" value="C:cell outer membrane"/>
    <property type="evidence" value="ECO:0007669"/>
    <property type="project" value="UniProtKB-SubCell"/>
</dbReference>
<keyword evidence="3" id="KW-0998">Cell outer membrane</keyword>
<evidence type="ECO:0000256" key="4">
    <source>
        <dbReference type="PROSITE-ProRule" id="PRU00473"/>
    </source>
</evidence>
<evidence type="ECO:0000256" key="2">
    <source>
        <dbReference type="ARBA" id="ARBA00023136"/>
    </source>
</evidence>
<evidence type="ECO:0000256" key="5">
    <source>
        <dbReference type="SAM" id="SignalP"/>
    </source>
</evidence>
<evidence type="ECO:0000256" key="1">
    <source>
        <dbReference type="ARBA" id="ARBA00004442"/>
    </source>
</evidence>
<dbReference type="InterPro" id="IPR006664">
    <property type="entry name" value="OMP_bac"/>
</dbReference>
<dbReference type="CDD" id="cd07185">
    <property type="entry name" value="OmpA_C-like"/>
    <property type="match status" value="1"/>
</dbReference>
<dbReference type="InterPro" id="IPR036737">
    <property type="entry name" value="OmpA-like_sf"/>
</dbReference>
<organism evidence="7 8">
    <name type="scientific">Flavobacterium caeni</name>
    <dbReference type="NCBI Taxonomy" id="490189"/>
    <lineage>
        <taxon>Bacteria</taxon>
        <taxon>Pseudomonadati</taxon>
        <taxon>Bacteroidota</taxon>
        <taxon>Flavobacteriia</taxon>
        <taxon>Flavobacteriales</taxon>
        <taxon>Flavobacteriaceae</taxon>
        <taxon>Flavobacterium</taxon>
    </lineage>
</organism>
<dbReference type="SUPFAM" id="SSF82171">
    <property type="entry name" value="DPP6 N-terminal domain-like"/>
    <property type="match status" value="1"/>
</dbReference>
<keyword evidence="8" id="KW-1185">Reference proteome</keyword>
<dbReference type="Gene3D" id="2.120.10.30">
    <property type="entry name" value="TolB, C-terminal domain"/>
    <property type="match status" value="1"/>
</dbReference>
<dbReference type="InterPro" id="IPR011659">
    <property type="entry name" value="WD40"/>
</dbReference>
<evidence type="ECO:0000259" key="6">
    <source>
        <dbReference type="PROSITE" id="PS51123"/>
    </source>
</evidence>
<accession>A0A1G5BE75</accession>
<dbReference type="InterPro" id="IPR008969">
    <property type="entry name" value="CarboxyPept-like_regulatory"/>
</dbReference>
<dbReference type="PROSITE" id="PS51123">
    <property type="entry name" value="OMPA_2"/>
    <property type="match status" value="1"/>
</dbReference>
<feature type="chain" id="PRO_5011706280" evidence="5">
    <location>
        <begin position="21"/>
        <end position="644"/>
    </location>
</feature>
<dbReference type="Proteomes" id="UP000199354">
    <property type="component" value="Unassembled WGS sequence"/>
</dbReference>
<dbReference type="InterPro" id="IPR011042">
    <property type="entry name" value="6-blade_b-propeller_TolB-like"/>
</dbReference>
<protein>
    <submittedName>
        <fullName evidence="7">Outer membrane protein OmpA</fullName>
    </submittedName>
</protein>
<proteinExistence type="predicted"/>
<dbReference type="SUPFAM" id="SSF103088">
    <property type="entry name" value="OmpA-like"/>
    <property type="match status" value="1"/>
</dbReference>
<keyword evidence="2 4" id="KW-0472">Membrane</keyword>
<evidence type="ECO:0000256" key="3">
    <source>
        <dbReference type="ARBA" id="ARBA00023237"/>
    </source>
</evidence>
<gene>
    <name evidence="7" type="ORF">SAMN02927903_00344</name>
</gene>
<dbReference type="Gene3D" id="3.30.1330.60">
    <property type="entry name" value="OmpA-like domain"/>
    <property type="match status" value="1"/>
</dbReference>
<dbReference type="PRINTS" id="PR01021">
    <property type="entry name" value="OMPADOMAIN"/>
</dbReference>
<dbReference type="OrthoDB" id="9809364at2"/>
<dbReference type="SUPFAM" id="SSF49464">
    <property type="entry name" value="Carboxypeptidase regulatory domain-like"/>
    <property type="match status" value="1"/>
</dbReference>